<reference evidence="9 10" key="1">
    <citation type="journal article" date="2016" name="Nat. Commun.">
        <title>Thousands of microbial genomes shed light on interconnected biogeochemical processes in an aquifer system.</title>
        <authorList>
            <person name="Anantharaman K."/>
            <person name="Brown C.T."/>
            <person name="Hug L.A."/>
            <person name="Sharon I."/>
            <person name="Castelle C.J."/>
            <person name="Probst A.J."/>
            <person name="Thomas B.C."/>
            <person name="Singh A."/>
            <person name="Wilkins M.J."/>
            <person name="Karaoz U."/>
            <person name="Brodie E.L."/>
            <person name="Williams K.H."/>
            <person name="Hubbard S.S."/>
            <person name="Banfield J.F."/>
        </authorList>
    </citation>
    <scope>NUCLEOTIDE SEQUENCE [LARGE SCALE GENOMIC DNA]</scope>
</reference>
<evidence type="ECO:0000256" key="3">
    <source>
        <dbReference type="ARBA" id="ARBA00022777"/>
    </source>
</evidence>
<keyword evidence="5" id="KW-0021">Allosteric enzyme</keyword>
<evidence type="ECO:0000256" key="6">
    <source>
        <dbReference type="PROSITE-ProRule" id="PRU00843"/>
    </source>
</evidence>
<keyword evidence="4 5" id="KW-0067">ATP-binding</keyword>
<dbReference type="HAMAP" id="MF_00602">
    <property type="entry name" value="Prot_Arg_kinase"/>
    <property type="match status" value="1"/>
</dbReference>
<evidence type="ECO:0000256" key="2">
    <source>
        <dbReference type="ARBA" id="ARBA00022741"/>
    </source>
</evidence>
<dbReference type="InterPro" id="IPR022415">
    <property type="entry name" value="ATP-guanido_PTrfase_AS"/>
</dbReference>
<dbReference type="Pfam" id="PF00217">
    <property type="entry name" value="ATP-gua_Ptrans"/>
    <property type="match status" value="1"/>
</dbReference>
<evidence type="ECO:0000313" key="10">
    <source>
        <dbReference type="Proteomes" id="UP000178187"/>
    </source>
</evidence>
<evidence type="ECO:0000256" key="1">
    <source>
        <dbReference type="ARBA" id="ARBA00022679"/>
    </source>
</evidence>
<dbReference type="NCBIfam" id="NF002194">
    <property type="entry name" value="PRK01059.1-4"/>
    <property type="match status" value="1"/>
</dbReference>
<dbReference type="SUPFAM" id="SSF55931">
    <property type="entry name" value="Glutamine synthetase/guanido kinase"/>
    <property type="match status" value="1"/>
</dbReference>
<keyword evidence="2 5" id="KW-0547">Nucleotide-binding</keyword>
<comment type="similarity">
    <text evidence="5 6 7">Belongs to the ATP:guanido phosphotransferase family.</text>
</comment>
<evidence type="ECO:0000256" key="4">
    <source>
        <dbReference type="ARBA" id="ARBA00022840"/>
    </source>
</evidence>
<dbReference type="PROSITE" id="PS51510">
    <property type="entry name" value="PHOSPHAGEN_KINASE_C"/>
    <property type="match status" value="1"/>
</dbReference>
<dbReference type="EC" id="2.7.14.1" evidence="5"/>
<gene>
    <name evidence="5" type="primary">mcsB</name>
    <name evidence="9" type="ORF">A3G33_09035</name>
</gene>
<feature type="binding site" evidence="6">
    <location>
        <begin position="208"/>
        <end position="213"/>
    </location>
    <ligand>
        <name>ATP</name>
        <dbReference type="ChEBI" id="CHEBI:30616"/>
    </ligand>
</feature>
<evidence type="ECO:0000313" key="9">
    <source>
        <dbReference type="EMBL" id="OGW98518.1"/>
    </source>
</evidence>
<feature type="binding site" evidence="5 6">
    <location>
        <position position="92"/>
    </location>
    <ligand>
        <name>ATP</name>
        <dbReference type="ChEBI" id="CHEBI:30616"/>
    </ligand>
</feature>
<comment type="catalytic activity">
    <reaction evidence="5">
        <text>L-arginyl-[protein] + ATP = N(omega)-phospho-L-arginyl-[protein] + ADP + H(+)</text>
        <dbReference type="Rhea" id="RHEA:43384"/>
        <dbReference type="Rhea" id="RHEA-COMP:10532"/>
        <dbReference type="Rhea" id="RHEA-COMP:10533"/>
        <dbReference type="ChEBI" id="CHEBI:15378"/>
        <dbReference type="ChEBI" id="CHEBI:29965"/>
        <dbReference type="ChEBI" id="CHEBI:30616"/>
        <dbReference type="ChEBI" id="CHEBI:83226"/>
        <dbReference type="ChEBI" id="CHEBI:456216"/>
        <dbReference type="EC" id="2.7.14.1"/>
    </reaction>
</comment>
<feature type="short sequence motif" description="RDXXRA motif of the pArg binding pocket involved in allosteric regulation" evidence="5">
    <location>
        <begin position="338"/>
        <end position="343"/>
    </location>
</feature>
<dbReference type="GO" id="GO:1990424">
    <property type="term" value="F:protein arginine kinase activity"/>
    <property type="evidence" value="ECO:0007669"/>
    <property type="project" value="UniProtKB-EC"/>
</dbReference>
<dbReference type="InterPro" id="IPR014746">
    <property type="entry name" value="Gln_synth/guanido_kin_cat_dom"/>
</dbReference>
<evidence type="ECO:0000256" key="5">
    <source>
        <dbReference type="HAMAP-Rule" id="MF_00602"/>
    </source>
</evidence>
<dbReference type="GO" id="GO:0005524">
    <property type="term" value="F:ATP binding"/>
    <property type="evidence" value="ECO:0007669"/>
    <property type="project" value="UniProtKB-UniRule"/>
</dbReference>
<organism evidence="9 10">
    <name type="scientific">Candidatus Danuiimicrobium aquiferis</name>
    <dbReference type="NCBI Taxonomy" id="1801832"/>
    <lineage>
        <taxon>Bacteria</taxon>
        <taxon>Pseudomonadati</taxon>
        <taxon>Candidatus Omnitrophota</taxon>
        <taxon>Candidatus Danuiimicrobium</taxon>
    </lineage>
</organism>
<comment type="caution">
    <text evidence="9">The sequence shown here is derived from an EMBL/GenBank/DDBJ whole genome shotgun (WGS) entry which is preliminary data.</text>
</comment>
<feature type="binding site" evidence="6">
    <location>
        <begin position="177"/>
        <end position="181"/>
    </location>
    <ligand>
        <name>ATP</name>
        <dbReference type="ChEBI" id="CHEBI:30616"/>
    </ligand>
</feature>
<sequence>MMADIINQFLRSSCEWLRGKGPESDIVLSSRIRLARNLAGYVFSERMKVADQARAIAEVKRAIEESVLFKKSYFFNYRDFQEVDRQFFLERHLISKEHASERGEKALVVSENEVVSIMVLEEDHLRSQVFQSGLNLVEAWRLMNKIDTELEDNLSYAFHPRLGYLTACPTNVGTGLRASCMLHLAALVMTKQVNKIVQALMKLNVTARGFLGEGTEASGNLFQFSNQQTLGQREEEIVDGLERVVRQVIDHEKEARNYLLEKKQMQLEDQVMRAVGTLKSARLMNTQESLGLLSLLRLGIDLGFVKGLDQTGLNALFLHIHPAHLQKLMSSSLNSGERDQKRAELLRDRLKDINVS</sequence>
<dbReference type="GO" id="GO:0046314">
    <property type="term" value="P:phosphocreatine biosynthetic process"/>
    <property type="evidence" value="ECO:0007669"/>
    <property type="project" value="InterPro"/>
</dbReference>
<dbReference type="AlphaFoldDB" id="A0A1G1L041"/>
<keyword evidence="3 5" id="KW-0418">Kinase</keyword>
<protein>
    <recommendedName>
        <fullName evidence="5">Protein-arginine kinase</fullName>
        <ecNumber evidence="5">2.7.14.1</ecNumber>
    </recommendedName>
</protein>
<dbReference type="PANTHER" id="PTHR11547">
    <property type="entry name" value="ARGININE OR CREATINE KINASE"/>
    <property type="match status" value="1"/>
</dbReference>
<comment type="function">
    <text evidence="5">Catalyzes the specific phosphorylation of arginine residues in proteins.</text>
</comment>
<feature type="binding site" evidence="5 6">
    <location>
        <position position="126"/>
    </location>
    <ligand>
        <name>ATP</name>
        <dbReference type="ChEBI" id="CHEBI:30616"/>
    </ligand>
</feature>
<dbReference type="PANTHER" id="PTHR11547:SF38">
    <property type="entry name" value="ARGININE KINASE 1-RELATED"/>
    <property type="match status" value="1"/>
</dbReference>
<dbReference type="InterPro" id="IPR022414">
    <property type="entry name" value="ATP-guanido_PTrfase_cat"/>
</dbReference>
<dbReference type="InterPro" id="IPR023660">
    <property type="entry name" value="Arg_Kinase"/>
</dbReference>
<evidence type="ECO:0000259" key="8">
    <source>
        <dbReference type="PROSITE" id="PS51510"/>
    </source>
</evidence>
<dbReference type="EMBL" id="MHFR01000032">
    <property type="protein sequence ID" value="OGW98518.1"/>
    <property type="molecule type" value="Genomic_DNA"/>
</dbReference>
<dbReference type="Gene3D" id="3.30.590.10">
    <property type="entry name" value="Glutamine synthetase/guanido kinase, catalytic domain"/>
    <property type="match status" value="1"/>
</dbReference>
<feature type="domain" description="Phosphagen kinase C-terminal" evidence="8">
    <location>
        <begin position="26"/>
        <end position="255"/>
    </location>
</feature>
<dbReference type="Proteomes" id="UP000178187">
    <property type="component" value="Unassembled WGS sequence"/>
</dbReference>
<dbReference type="GO" id="GO:0004111">
    <property type="term" value="F:creatine kinase activity"/>
    <property type="evidence" value="ECO:0007669"/>
    <property type="project" value="InterPro"/>
</dbReference>
<keyword evidence="1 5" id="KW-0808">Transferase</keyword>
<dbReference type="CDD" id="cd07930">
    <property type="entry name" value="bacterial_phosphagen_kinase"/>
    <property type="match status" value="1"/>
</dbReference>
<dbReference type="GO" id="GO:0005615">
    <property type="term" value="C:extracellular space"/>
    <property type="evidence" value="ECO:0007669"/>
    <property type="project" value="TreeGrafter"/>
</dbReference>
<feature type="binding site" evidence="5 6">
    <location>
        <begin position="29"/>
        <end position="33"/>
    </location>
    <ligand>
        <name>ATP</name>
        <dbReference type="ChEBI" id="CHEBI:30616"/>
    </ligand>
</feature>
<comment type="activity regulation">
    <text evidence="5">Appears to be allosterically activated by the binding of pArg-containing polypeptides to the pArg-binding pocket localized in the C-terminal domain of McsB.</text>
</comment>
<evidence type="ECO:0000256" key="7">
    <source>
        <dbReference type="RuleBase" id="RU000505"/>
    </source>
</evidence>
<comment type="caution">
    <text evidence="5">Lacks conserved residue(s) required for the propagation of feature annotation.</text>
</comment>
<proteinExistence type="inferred from homology"/>
<dbReference type="PROSITE" id="PS00112">
    <property type="entry name" value="PHOSPHAGEN_KINASE"/>
    <property type="match status" value="1"/>
</dbReference>
<accession>A0A1G1L041</accession>
<dbReference type="InterPro" id="IPR000749">
    <property type="entry name" value="ATP-guanido_PTrfase"/>
</dbReference>
<name>A0A1G1L041_9BACT</name>